<evidence type="ECO:0000256" key="6">
    <source>
        <dbReference type="SAM" id="Phobius"/>
    </source>
</evidence>
<evidence type="ECO:0000256" key="4">
    <source>
        <dbReference type="RuleBase" id="RU361267"/>
    </source>
</evidence>
<keyword evidence="9" id="KW-1185">Reference proteome</keyword>
<comment type="catalytic activity">
    <reaction evidence="4">
        <text>a 1-acyl-sn-glycero-3-phosphate + an acyl-CoA = a 1,2-diacyl-sn-glycero-3-phosphate + CoA</text>
        <dbReference type="Rhea" id="RHEA:19709"/>
        <dbReference type="ChEBI" id="CHEBI:57287"/>
        <dbReference type="ChEBI" id="CHEBI:57970"/>
        <dbReference type="ChEBI" id="CHEBI:58342"/>
        <dbReference type="ChEBI" id="CHEBI:58608"/>
        <dbReference type="EC" id="2.3.1.51"/>
    </reaction>
</comment>
<dbReference type="SUPFAM" id="SSF69593">
    <property type="entry name" value="Glycerol-3-phosphate (1)-acyltransferase"/>
    <property type="match status" value="1"/>
</dbReference>
<dbReference type="OrthoDB" id="202234at2759"/>
<dbReference type="Pfam" id="PF01553">
    <property type="entry name" value="Acyltransferase"/>
    <property type="match status" value="1"/>
</dbReference>
<comment type="domain">
    <text evidence="4">The HXXXXD motif is essential for acyltransferase activity and may constitute the binding site for the phosphate moiety of the glycerol-3-phosphate.</text>
</comment>
<evidence type="ECO:0000256" key="1">
    <source>
        <dbReference type="ARBA" id="ARBA00008655"/>
    </source>
</evidence>
<gene>
    <name evidence="8" type="ORF">DXG03_000065</name>
</gene>
<dbReference type="GO" id="GO:0005783">
    <property type="term" value="C:endoplasmic reticulum"/>
    <property type="evidence" value="ECO:0007669"/>
    <property type="project" value="TreeGrafter"/>
</dbReference>
<keyword evidence="2 4" id="KW-0808">Transferase</keyword>
<keyword evidence="4" id="KW-1208">Phospholipid metabolism</keyword>
<feature type="compositionally biased region" description="Polar residues" evidence="5">
    <location>
        <begin position="306"/>
        <end position="315"/>
    </location>
</feature>
<dbReference type="PANTHER" id="PTHR10434">
    <property type="entry name" value="1-ACYL-SN-GLYCEROL-3-PHOSPHATE ACYLTRANSFERASE"/>
    <property type="match status" value="1"/>
</dbReference>
<keyword evidence="4" id="KW-0443">Lipid metabolism</keyword>
<reference evidence="8" key="2">
    <citation type="submission" date="2021-10" db="EMBL/GenBank/DDBJ databases">
        <title>Phylogenomics reveals ancestral predisposition of the termite-cultivated fungus Termitomyces towards a domesticated lifestyle.</title>
        <authorList>
            <person name="Auxier B."/>
            <person name="Grum-Grzhimaylo A."/>
            <person name="Cardenas M.E."/>
            <person name="Lodge J.D."/>
            <person name="Laessoe T."/>
            <person name="Pedersen O."/>
            <person name="Smith M.E."/>
            <person name="Kuyper T.W."/>
            <person name="Franco-Molano E.A."/>
            <person name="Baroni T.J."/>
            <person name="Aanen D.K."/>
        </authorList>
    </citation>
    <scope>NUCLEOTIDE SEQUENCE</scope>
    <source>
        <strain evidence="8">AP01</strain>
        <tissue evidence="8">Mycelium</tissue>
    </source>
</reference>
<proteinExistence type="inferred from homology"/>
<keyword evidence="4" id="KW-0594">Phospholipid biosynthesis</keyword>
<dbReference type="SMART" id="SM00563">
    <property type="entry name" value="PlsC"/>
    <property type="match status" value="1"/>
</dbReference>
<reference evidence="8" key="1">
    <citation type="submission" date="2020-07" db="EMBL/GenBank/DDBJ databases">
        <authorList>
            <person name="Nieuwenhuis M."/>
            <person name="Van De Peppel L.J.J."/>
        </authorList>
    </citation>
    <scope>NUCLEOTIDE SEQUENCE</scope>
    <source>
        <strain evidence="8">AP01</strain>
        <tissue evidence="8">Mycelium</tissue>
    </source>
</reference>
<evidence type="ECO:0000313" key="8">
    <source>
        <dbReference type="EMBL" id="KAG5648718.1"/>
    </source>
</evidence>
<feature type="compositionally biased region" description="Low complexity" evidence="5">
    <location>
        <begin position="316"/>
        <end position="334"/>
    </location>
</feature>
<dbReference type="AlphaFoldDB" id="A0A9P7KFM9"/>
<dbReference type="PANTHER" id="PTHR10434:SF11">
    <property type="entry name" value="1-ACYL-SN-GLYCEROL-3-PHOSPHATE ACYLTRANSFERASE"/>
    <property type="match status" value="1"/>
</dbReference>
<dbReference type="EMBL" id="JABCKV010000001">
    <property type="protein sequence ID" value="KAG5648718.1"/>
    <property type="molecule type" value="Genomic_DNA"/>
</dbReference>
<dbReference type="CDD" id="cd07989">
    <property type="entry name" value="LPLAT_AGPAT-like"/>
    <property type="match status" value="1"/>
</dbReference>
<dbReference type="Proteomes" id="UP000775547">
    <property type="component" value="Unassembled WGS sequence"/>
</dbReference>
<evidence type="ECO:0000256" key="2">
    <source>
        <dbReference type="ARBA" id="ARBA00022679"/>
    </source>
</evidence>
<comment type="caution">
    <text evidence="8">The sequence shown here is derived from an EMBL/GenBank/DDBJ whole genome shotgun (WGS) entry which is preliminary data.</text>
</comment>
<keyword evidence="4" id="KW-0444">Lipid biosynthesis</keyword>
<feature type="domain" description="Phospholipid/glycerol acyltransferase" evidence="7">
    <location>
        <begin position="100"/>
        <end position="216"/>
    </location>
</feature>
<comment type="similarity">
    <text evidence="1 4">Belongs to the 1-acyl-sn-glycerol-3-phosphate acyltransferase family.</text>
</comment>
<name>A0A9P7KFM9_9AGAR</name>
<dbReference type="GO" id="GO:0016020">
    <property type="term" value="C:membrane"/>
    <property type="evidence" value="ECO:0007669"/>
    <property type="project" value="InterPro"/>
</dbReference>
<dbReference type="GO" id="GO:0003841">
    <property type="term" value="F:1-acylglycerol-3-phosphate O-acyltransferase activity"/>
    <property type="evidence" value="ECO:0007669"/>
    <property type="project" value="UniProtKB-UniRule"/>
</dbReference>
<organism evidence="8 9">
    <name type="scientific">Asterophora parasitica</name>
    <dbReference type="NCBI Taxonomy" id="117018"/>
    <lineage>
        <taxon>Eukaryota</taxon>
        <taxon>Fungi</taxon>
        <taxon>Dikarya</taxon>
        <taxon>Basidiomycota</taxon>
        <taxon>Agaricomycotina</taxon>
        <taxon>Agaricomycetes</taxon>
        <taxon>Agaricomycetidae</taxon>
        <taxon>Agaricales</taxon>
        <taxon>Tricholomatineae</taxon>
        <taxon>Lyophyllaceae</taxon>
        <taxon>Asterophora</taxon>
    </lineage>
</organism>
<evidence type="ECO:0000259" key="7">
    <source>
        <dbReference type="SMART" id="SM00563"/>
    </source>
</evidence>
<keyword evidence="6" id="KW-1133">Transmembrane helix</keyword>
<dbReference type="NCBIfam" id="TIGR00530">
    <property type="entry name" value="AGP_acyltrn"/>
    <property type="match status" value="1"/>
</dbReference>
<dbReference type="GO" id="GO:0006654">
    <property type="term" value="P:phosphatidic acid biosynthetic process"/>
    <property type="evidence" value="ECO:0007669"/>
    <property type="project" value="TreeGrafter"/>
</dbReference>
<keyword evidence="3 4" id="KW-0012">Acyltransferase</keyword>
<dbReference type="EC" id="2.3.1.51" evidence="4"/>
<feature type="transmembrane region" description="Helical" evidence="6">
    <location>
        <begin position="41"/>
        <end position="61"/>
    </location>
</feature>
<evidence type="ECO:0000313" key="9">
    <source>
        <dbReference type="Proteomes" id="UP000775547"/>
    </source>
</evidence>
<evidence type="ECO:0000256" key="5">
    <source>
        <dbReference type="SAM" id="MobiDB-lite"/>
    </source>
</evidence>
<accession>A0A9P7KFM9</accession>
<protein>
    <recommendedName>
        <fullName evidence="4">1-acyl-sn-glycerol-3-phosphate acyltransferase</fullName>
        <ecNumber evidence="4">2.3.1.51</ecNumber>
    </recommendedName>
</protein>
<keyword evidence="6" id="KW-0472">Membrane</keyword>
<evidence type="ECO:0000256" key="3">
    <source>
        <dbReference type="ARBA" id="ARBA00023315"/>
    </source>
</evidence>
<sequence>MALLVSFLKPLAYLSLPVIILRSIAATSPTGRYYVRQGVYVGTLMTVAACSAIVAAGMSVVGRRFDVNYVVARTFYALARNVLQVEVEVEGEEHLDTRPAVLMANHQTMLDILVVGRLMPKETSMMAKKSLQYTPLGPFMTMSGAIFVDRGNNARAVRSLVAAGELMRSRRLSLWMFPEGTRTSDEVPDMLPLKKGGFHLAIQANIPIIPIVSENYWRLYHKGVFDSGIIKVRVLPPVSTAGLTAADIPALTTLVRDQMLDTLREISIVPSKEAQNKYKEKEAWRASAATAASTKKDKAEPIPDPQETSPNASDPSLQTGTSSASLASTFSASELSEKGAETEEDEGMILVGRPA</sequence>
<feature type="region of interest" description="Disordered" evidence="5">
    <location>
        <begin position="279"/>
        <end position="355"/>
    </location>
</feature>
<dbReference type="InterPro" id="IPR002123">
    <property type="entry name" value="Plipid/glycerol_acylTrfase"/>
</dbReference>
<keyword evidence="6" id="KW-0812">Transmembrane</keyword>
<dbReference type="InterPro" id="IPR004552">
    <property type="entry name" value="AGP_acyltrans"/>
</dbReference>